<protein>
    <submittedName>
        <fullName evidence="1">Uncharacterized protein</fullName>
    </submittedName>
</protein>
<sequence length="53" mass="6212">MKTKPLNKSRPSFDHGRKVPRVFDDINCQTENEWRGMEEQLSFWTSASASRIV</sequence>
<proteinExistence type="predicted"/>
<organism evidence="1">
    <name type="scientific">Rhizophora mucronata</name>
    <name type="common">Asiatic mangrove</name>
    <dbReference type="NCBI Taxonomy" id="61149"/>
    <lineage>
        <taxon>Eukaryota</taxon>
        <taxon>Viridiplantae</taxon>
        <taxon>Streptophyta</taxon>
        <taxon>Embryophyta</taxon>
        <taxon>Tracheophyta</taxon>
        <taxon>Spermatophyta</taxon>
        <taxon>Magnoliopsida</taxon>
        <taxon>eudicotyledons</taxon>
        <taxon>Gunneridae</taxon>
        <taxon>Pentapetalae</taxon>
        <taxon>rosids</taxon>
        <taxon>fabids</taxon>
        <taxon>Malpighiales</taxon>
        <taxon>Rhizophoraceae</taxon>
        <taxon>Rhizophora</taxon>
    </lineage>
</organism>
<evidence type="ECO:0000313" key="1">
    <source>
        <dbReference type="EMBL" id="MBX37005.1"/>
    </source>
</evidence>
<reference evidence="1" key="1">
    <citation type="submission" date="2018-02" db="EMBL/GenBank/DDBJ databases">
        <title>Rhizophora mucronata_Transcriptome.</title>
        <authorList>
            <person name="Meera S.P."/>
            <person name="Sreeshan A."/>
            <person name="Augustine A."/>
        </authorList>
    </citation>
    <scope>NUCLEOTIDE SEQUENCE</scope>
    <source>
        <tissue evidence="1">Leaf</tissue>
    </source>
</reference>
<accession>A0A2P2N3G8</accession>
<dbReference type="AlphaFoldDB" id="A0A2P2N3G8"/>
<name>A0A2P2N3G8_RHIMU</name>
<dbReference type="EMBL" id="GGEC01056521">
    <property type="protein sequence ID" value="MBX37005.1"/>
    <property type="molecule type" value="Transcribed_RNA"/>
</dbReference>